<dbReference type="RefSeq" id="WP_218104328.1">
    <property type="nucleotide sequence ID" value="NZ_MCRI01000066.1"/>
</dbReference>
<feature type="domain" description="Acyltransferase 3" evidence="2">
    <location>
        <begin position="23"/>
        <end position="271"/>
    </location>
</feature>
<dbReference type="GO" id="GO:0016747">
    <property type="term" value="F:acyltransferase activity, transferring groups other than amino-acyl groups"/>
    <property type="evidence" value="ECO:0007669"/>
    <property type="project" value="InterPro"/>
</dbReference>
<feature type="transmembrane region" description="Helical" evidence="1">
    <location>
        <begin position="186"/>
        <end position="203"/>
    </location>
</feature>
<dbReference type="AlphaFoldDB" id="A0A1E3GN34"/>
<dbReference type="InterPro" id="IPR002656">
    <property type="entry name" value="Acyl_transf_3_dom"/>
</dbReference>
<feature type="transmembrane region" description="Helical" evidence="1">
    <location>
        <begin position="56"/>
        <end position="75"/>
    </location>
</feature>
<feature type="transmembrane region" description="Helical" evidence="1">
    <location>
        <begin position="224"/>
        <end position="242"/>
    </location>
</feature>
<feature type="transmembrane region" description="Helical" evidence="1">
    <location>
        <begin position="27"/>
        <end position="44"/>
    </location>
</feature>
<dbReference type="EMBL" id="MCRI01000066">
    <property type="protein sequence ID" value="ODN65459.1"/>
    <property type="molecule type" value="Genomic_DNA"/>
</dbReference>
<evidence type="ECO:0000313" key="4">
    <source>
        <dbReference type="Proteomes" id="UP000094379"/>
    </source>
</evidence>
<gene>
    <name evidence="3" type="ORF">A9E74_02750</name>
</gene>
<accession>A0A1E3GN34</accession>
<dbReference type="PANTHER" id="PTHR23028:SF53">
    <property type="entry name" value="ACYL_TRANSF_3 DOMAIN-CONTAINING PROTEIN"/>
    <property type="match status" value="1"/>
</dbReference>
<dbReference type="GO" id="GO:0000271">
    <property type="term" value="P:polysaccharide biosynthetic process"/>
    <property type="evidence" value="ECO:0007669"/>
    <property type="project" value="TreeGrafter"/>
</dbReference>
<keyword evidence="3" id="KW-0012">Acyltransferase</keyword>
<dbReference type="Pfam" id="PF01757">
    <property type="entry name" value="Acyl_transf_3"/>
    <property type="match status" value="1"/>
</dbReference>
<evidence type="ECO:0000256" key="1">
    <source>
        <dbReference type="SAM" id="Phobius"/>
    </source>
</evidence>
<keyword evidence="3" id="KW-0808">Transferase</keyword>
<reference evidence="3 4" key="1">
    <citation type="submission" date="2016-07" db="EMBL/GenBank/DDBJ databases">
        <title>Draft Genome Sequence of Methylophaga muralis Bur 1.</title>
        <authorList>
            <person name="Vasilenko O.V."/>
            <person name="Doronina N.V."/>
            <person name="Shmareva M.N."/>
            <person name="Tarlachkov S.V."/>
            <person name="Mustakhimov I."/>
            <person name="Trotsenko Y.A."/>
        </authorList>
    </citation>
    <scope>NUCLEOTIDE SEQUENCE [LARGE SCALE GENOMIC DNA]</scope>
    <source>
        <strain evidence="3 4">Bur 1</strain>
    </source>
</reference>
<dbReference type="Proteomes" id="UP000094379">
    <property type="component" value="Unassembled WGS sequence"/>
</dbReference>
<keyword evidence="1" id="KW-1133">Transmembrane helix</keyword>
<keyword evidence="1" id="KW-0472">Membrane</keyword>
<dbReference type="PATRIC" id="fig|291169.3.peg.2785"/>
<organism evidence="3 4">
    <name type="scientific">Methylophaga muralis</name>
    <dbReference type="NCBI Taxonomy" id="291169"/>
    <lineage>
        <taxon>Bacteria</taxon>
        <taxon>Pseudomonadati</taxon>
        <taxon>Pseudomonadota</taxon>
        <taxon>Gammaproteobacteria</taxon>
        <taxon>Thiotrichales</taxon>
        <taxon>Piscirickettsiaceae</taxon>
        <taxon>Methylophaga</taxon>
    </lineage>
</organism>
<keyword evidence="1" id="KW-0812">Transmembrane</keyword>
<comment type="caution">
    <text evidence="3">The sequence shown here is derived from an EMBL/GenBank/DDBJ whole genome shotgun (WGS) entry which is preliminary data.</text>
</comment>
<dbReference type="GO" id="GO:0016020">
    <property type="term" value="C:membrane"/>
    <property type="evidence" value="ECO:0007669"/>
    <property type="project" value="TreeGrafter"/>
</dbReference>
<feature type="transmembrane region" description="Helical" evidence="1">
    <location>
        <begin position="161"/>
        <end position="180"/>
    </location>
</feature>
<keyword evidence="4" id="KW-1185">Reference proteome</keyword>
<dbReference type="PANTHER" id="PTHR23028">
    <property type="entry name" value="ACETYLTRANSFERASE"/>
    <property type="match status" value="1"/>
</dbReference>
<protein>
    <submittedName>
        <fullName evidence="3">Acyltransferase family protein</fullName>
    </submittedName>
</protein>
<feature type="transmembrane region" description="Helical" evidence="1">
    <location>
        <begin position="96"/>
        <end position="118"/>
    </location>
</feature>
<evidence type="ECO:0000313" key="3">
    <source>
        <dbReference type="EMBL" id="ODN65459.1"/>
    </source>
</evidence>
<feature type="transmembrane region" description="Helical" evidence="1">
    <location>
        <begin position="248"/>
        <end position="270"/>
    </location>
</feature>
<proteinExistence type="predicted"/>
<sequence length="272" mass="31332">MDLAKAKQANVSSVYRVNIPKNNNLDLLRFSFAFVVFLVHAYHLSDVATLSIFNSIFSAKMAVECFFVVSGFLIFMSYEHSSSLNRYFEKRARRIYPAYFSVVLICAIFGSLLSTYSYSEYFLSSELYRYLFANLVFLNFIQPDLPGVFSENSLAAVNGALWTLKIEVMFYLSVPIFVWLFRKIGLWQGLTLLYFASFIYSFCMQLLINKHGGIFIELQRQLPGQLMFFIAGGALYYSFNFFKNNATLLLLIAIAAYVFESLFQTGLYMLQH</sequence>
<dbReference type="InterPro" id="IPR050879">
    <property type="entry name" value="Acyltransferase_3"/>
</dbReference>
<evidence type="ECO:0000259" key="2">
    <source>
        <dbReference type="Pfam" id="PF01757"/>
    </source>
</evidence>
<dbReference type="STRING" id="291169.A9E74_02750"/>
<name>A0A1E3GN34_9GAMM</name>